<gene>
    <name evidence="7" type="ORF">HB902_12280</name>
</gene>
<protein>
    <submittedName>
        <fullName evidence="7">Uncharacterized protein</fullName>
    </submittedName>
</protein>
<comment type="subcellular location">
    <subcellularLocation>
        <location evidence="1">Cell membrane</location>
        <topology evidence="1">Multi-pass membrane protein</topology>
    </subcellularLocation>
</comment>
<dbReference type="PANTHER" id="PTHR32309:SF13">
    <property type="entry name" value="FERRIC ENTEROBACTIN TRANSPORT PROTEIN FEPE"/>
    <property type="match status" value="1"/>
</dbReference>
<dbReference type="AlphaFoldDB" id="A0A7X0XLP1"/>
<dbReference type="EMBL" id="JAARRW010000005">
    <property type="protein sequence ID" value="MBC1562851.1"/>
    <property type="molecule type" value="Genomic_DNA"/>
</dbReference>
<dbReference type="Pfam" id="PF02706">
    <property type="entry name" value="Wzz"/>
    <property type="match status" value="1"/>
</dbReference>
<comment type="similarity">
    <text evidence="2">Belongs to the CpsC/CapA family.</text>
</comment>
<dbReference type="PANTHER" id="PTHR32309">
    <property type="entry name" value="TYROSINE-PROTEIN KINASE"/>
    <property type="match status" value="1"/>
</dbReference>
<proteinExistence type="inferred from homology"/>
<keyword evidence="3" id="KW-1003">Cell membrane</keyword>
<dbReference type="GO" id="GO:0004713">
    <property type="term" value="F:protein tyrosine kinase activity"/>
    <property type="evidence" value="ECO:0007669"/>
    <property type="project" value="TreeGrafter"/>
</dbReference>
<keyword evidence="5" id="KW-1133">Transmembrane helix</keyword>
<keyword evidence="6" id="KW-0472">Membrane</keyword>
<evidence type="ECO:0000256" key="5">
    <source>
        <dbReference type="ARBA" id="ARBA00022989"/>
    </source>
</evidence>
<name>A0A7X0XLP1_9LIST</name>
<sequence length="219" mass="24070">MERKIDTKAIVGYLQRYAILLLCTTLLGISGAYIWVTQMAVPMYQASSDILVKPQKLVEGDIKLDANTNNRLISTYTGILKSNHIIDKVKADLNLTDKSETLAQKLTIKNENDSQIISVSYTADSPEKAIQFVNTTVSTMQKEVGNLIEDNTIVILSKAVEGNIVSPNKNMSLATGALIGLMIGAIIMFIHAFTNVTIRDEADIQEVTVIPVLGEVEKW</sequence>
<dbReference type="RefSeq" id="WP_185414163.1">
    <property type="nucleotide sequence ID" value="NZ_JAARRT010000006.1"/>
</dbReference>
<dbReference type="GO" id="GO:0005886">
    <property type="term" value="C:plasma membrane"/>
    <property type="evidence" value="ECO:0007669"/>
    <property type="project" value="UniProtKB-SubCell"/>
</dbReference>
<evidence type="ECO:0000256" key="3">
    <source>
        <dbReference type="ARBA" id="ARBA00022475"/>
    </source>
</evidence>
<accession>A0A7X0XLP1</accession>
<dbReference type="Proteomes" id="UP000541955">
    <property type="component" value="Unassembled WGS sequence"/>
</dbReference>
<evidence type="ECO:0000256" key="1">
    <source>
        <dbReference type="ARBA" id="ARBA00004651"/>
    </source>
</evidence>
<organism evidence="7 8">
    <name type="scientific">Listeria booriae</name>
    <dbReference type="NCBI Taxonomy" id="1552123"/>
    <lineage>
        <taxon>Bacteria</taxon>
        <taxon>Bacillati</taxon>
        <taxon>Bacillota</taxon>
        <taxon>Bacilli</taxon>
        <taxon>Bacillales</taxon>
        <taxon>Listeriaceae</taxon>
        <taxon>Listeria</taxon>
    </lineage>
</organism>
<comment type="caution">
    <text evidence="7">The sequence shown here is derived from an EMBL/GenBank/DDBJ whole genome shotgun (WGS) entry which is preliminary data.</text>
</comment>
<evidence type="ECO:0000256" key="6">
    <source>
        <dbReference type="ARBA" id="ARBA00023136"/>
    </source>
</evidence>
<evidence type="ECO:0000313" key="7">
    <source>
        <dbReference type="EMBL" id="MBC1562851.1"/>
    </source>
</evidence>
<reference evidence="7 8" key="1">
    <citation type="submission" date="2020-03" db="EMBL/GenBank/DDBJ databases">
        <title>Soil Listeria distribution.</title>
        <authorList>
            <person name="Liao J."/>
            <person name="Wiedmann M."/>
        </authorList>
    </citation>
    <scope>NUCLEOTIDE SEQUENCE [LARGE SCALE GENOMIC DNA]</scope>
    <source>
        <strain evidence="7 8">FSL L7-1387</strain>
    </source>
</reference>
<dbReference type="InterPro" id="IPR050445">
    <property type="entry name" value="Bact_polysacc_biosynth/exp"/>
</dbReference>
<dbReference type="InterPro" id="IPR003856">
    <property type="entry name" value="LPS_length_determ_N"/>
</dbReference>
<evidence type="ECO:0000256" key="2">
    <source>
        <dbReference type="ARBA" id="ARBA00006683"/>
    </source>
</evidence>
<keyword evidence="4" id="KW-0812">Transmembrane</keyword>
<evidence type="ECO:0000256" key="4">
    <source>
        <dbReference type="ARBA" id="ARBA00022692"/>
    </source>
</evidence>
<evidence type="ECO:0000313" key="8">
    <source>
        <dbReference type="Proteomes" id="UP000541955"/>
    </source>
</evidence>